<sequence length="158" mass="18033">MSTTLERDIIMAYMDNKTFPQTNINDMLPKNPLYVGISDSMDSNNWIPDQGSKPTLDTIDWRTQLDPESSQRIVNKIMDTLKNIFRFLGRRDYANFGRLLKVETKSQSTIASNMTSNEGGPSNNPPDQGLVLQSQVLNPWISTSRFNSAWVLVYKLNR</sequence>
<comment type="caution">
    <text evidence="5">The sequence shown here is derived from an EMBL/GenBank/DDBJ whole genome shotgun (WGS) entry which is preliminary data.</text>
</comment>
<feature type="region of interest" description="Disordered" evidence="3">
    <location>
        <begin position="110"/>
        <end position="130"/>
    </location>
</feature>
<proteinExistence type="predicted"/>
<evidence type="ECO:0000259" key="4">
    <source>
        <dbReference type="Pfam" id="PF16987"/>
    </source>
</evidence>
<dbReference type="InterPro" id="IPR036546">
    <property type="entry name" value="MED15_KIX"/>
</dbReference>
<dbReference type="GO" id="GO:0005634">
    <property type="term" value="C:nucleus"/>
    <property type="evidence" value="ECO:0007669"/>
    <property type="project" value="UniProtKB-SubCell"/>
</dbReference>
<evidence type="ECO:0000256" key="1">
    <source>
        <dbReference type="ARBA" id="ARBA00004123"/>
    </source>
</evidence>
<name>A0A9D5AJU9_PEA</name>
<evidence type="ECO:0000313" key="6">
    <source>
        <dbReference type="Proteomes" id="UP001058974"/>
    </source>
</evidence>
<dbReference type="AlphaFoldDB" id="A0A9D5AJU9"/>
<gene>
    <name evidence="5" type="ORF">KIW84_055367</name>
</gene>
<keyword evidence="2" id="KW-0539">Nucleus</keyword>
<comment type="subcellular location">
    <subcellularLocation>
        <location evidence="1">Nucleus</location>
    </subcellularLocation>
</comment>
<accession>A0A9D5AJU9</accession>
<keyword evidence="6" id="KW-1185">Reference proteome</keyword>
<dbReference type="Pfam" id="PF16987">
    <property type="entry name" value="KIX_2"/>
    <property type="match status" value="1"/>
</dbReference>
<dbReference type="Proteomes" id="UP001058974">
    <property type="component" value="Chromosome 5"/>
</dbReference>
<protein>
    <recommendedName>
        <fullName evidence="4">Mediator complex subunit 15 KIX domain-containing protein</fullName>
    </recommendedName>
</protein>
<evidence type="ECO:0000256" key="3">
    <source>
        <dbReference type="SAM" id="MobiDB-lite"/>
    </source>
</evidence>
<feature type="domain" description="Mediator complex subunit 15 KIX" evidence="4">
    <location>
        <begin position="60"/>
        <end position="84"/>
    </location>
</feature>
<organism evidence="5 6">
    <name type="scientific">Pisum sativum</name>
    <name type="common">Garden pea</name>
    <name type="synonym">Lathyrus oleraceus</name>
    <dbReference type="NCBI Taxonomy" id="3888"/>
    <lineage>
        <taxon>Eukaryota</taxon>
        <taxon>Viridiplantae</taxon>
        <taxon>Streptophyta</taxon>
        <taxon>Embryophyta</taxon>
        <taxon>Tracheophyta</taxon>
        <taxon>Spermatophyta</taxon>
        <taxon>Magnoliopsida</taxon>
        <taxon>eudicotyledons</taxon>
        <taxon>Gunneridae</taxon>
        <taxon>Pentapetalae</taxon>
        <taxon>rosids</taxon>
        <taxon>fabids</taxon>
        <taxon>Fabales</taxon>
        <taxon>Fabaceae</taxon>
        <taxon>Papilionoideae</taxon>
        <taxon>50 kb inversion clade</taxon>
        <taxon>NPAAA clade</taxon>
        <taxon>Hologalegina</taxon>
        <taxon>IRL clade</taxon>
        <taxon>Fabeae</taxon>
        <taxon>Lathyrus</taxon>
    </lineage>
</organism>
<reference evidence="5 6" key="1">
    <citation type="journal article" date="2022" name="Nat. Genet.">
        <title>Improved pea reference genome and pan-genome highlight genomic features and evolutionary characteristics.</title>
        <authorList>
            <person name="Yang T."/>
            <person name="Liu R."/>
            <person name="Luo Y."/>
            <person name="Hu S."/>
            <person name="Wang D."/>
            <person name="Wang C."/>
            <person name="Pandey M.K."/>
            <person name="Ge S."/>
            <person name="Xu Q."/>
            <person name="Li N."/>
            <person name="Li G."/>
            <person name="Huang Y."/>
            <person name="Saxena R.K."/>
            <person name="Ji Y."/>
            <person name="Li M."/>
            <person name="Yan X."/>
            <person name="He Y."/>
            <person name="Liu Y."/>
            <person name="Wang X."/>
            <person name="Xiang C."/>
            <person name="Varshney R.K."/>
            <person name="Ding H."/>
            <person name="Gao S."/>
            <person name="Zong X."/>
        </authorList>
    </citation>
    <scope>NUCLEOTIDE SEQUENCE [LARGE SCALE GENOMIC DNA]</scope>
    <source>
        <strain evidence="5 6">cv. Zhongwan 6</strain>
    </source>
</reference>
<evidence type="ECO:0000313" key="5">
    <source>
        <dbReference type="EMBL" id="KAI5409884.1"/>
    </source>
</evidence>
<evidence type="ECO:0000256" key="2">
    <source>
        <dbReference type="ARBA" id="ARBA00023242"/>
    </source>
</evidence>
<dbReference type="EMBL" id="JAMSHJ010000005">
    <property type="protein sequence ID" value="KAI5409884.1"/>
    <property type="molecule type" value="Genomic_DNA"/>
</dbReference>
<dbReference type="Gramene" id="Psat05G0536700-T1">
    <property type="protein sequence ID" value="KAI5409884.1"/>
    <property type="gene ID" value="KIW84_055367"/>
</dbReference>